<evidence type="ECO:0000256" key="9">
    <source>
        <dbReference type="ARBA" id="ARBA00022694"/>
    </source>
</evidence>
<dbReference type="PANTHER" id="PTHR30544">
    <property type="entry name" value="23S RRNA METHYLTRANSFERASE"/>
    <property type="match status" value="1"/>
</dbReference>
<dbReference type="FunFam" id="3.20.20.70:FF:000014">
    <property type="entry name" value="Probable dual-specificity RNA methyltransferase RlmN"/>
    <property type="match status" value="1"/>
</dbReference>
<feature type="domain" description="Radical SAM core" evidence="15">
    <location>
        <begin position="153"/>
        <end position="384"/>
    </location>
</feature>
<keyword evidence="3" id="KW-0004">4Fe-4S</keyword>
<evidence type="ECO:0000256" key="7">
    <source>
        <dbReference type="ARBA" id="ARBA00022679"/>
    </source>
</evidence>
<dbReference type="GO" id="GO:0005737">
    <property type="term" value="C:cytoplasm"/>
    <property type="evidence" value="ECO:0007669"/>
    <property type="project" value="UniProtKB-SubCell"/>
</dbReference>
<dbReference type="Gene3D" id="3.20.20.70">
    <property type="entry name" value="Aldolase class I"/>
    <property type="match status" value="1"/>
</dbReference>
<keyword evidence="9" id="KW-0819">tRNA processing</keyword>
<dbReference type="SMART" id="SM00729">
    <property type="entry name" value="Elp3"/>
    <property type="match status" value="1"/>
</dbReference>
<evidence type="ECO:0000256" key="8">
    <source>
        <dbReference type="ARBA" id="ARBA00022691"/>
    </source>
</evidence>
<dbReference type="OrthoDB" id="538249at2759"/>
<evidence type="ECO:0000259" key="15">
    <source>
        <dbReference type="PROSITE" id="PS51918"/>
    </source>
</evidence>
<evidence type="ECO:0000256" key="11">
    <source>
        <dbReference type="ARBA" id="ARBA00023004"/>
    </source>
</evidence>
<evidence type="ECO:0000256" key="6">
    <source>
        <dbReference type="ARBA" id="ARBA00022603"/>
    </source>
</evidence>
<dbReference type="Pfam" id="PF21016">
    <property type="entry name" value="RlmN_N"/>
    <property type="match status" value="1"/>
</dbReference>
<dbReference type="InterPro" id="IPR007197">
    <property type="entry name" value="rSAM"/>
</dbReference>
<feature type="chain" id="PRO_5005603524" evidence="14">
    <location>
        <begin position="27"/>
        <end position="424"/>
    </location>
</feature>
<evidence type="ECO:0000256" key="13">
    <source>
        <dbReference type="ARBA" id="ARBA00023157"/>
    </source>
</evidence>
<dbReference type="GO" id="GO:0070475">
    <property type="term" value="P:rRNA base methylation"/>
    <property type="evidence" value="ECO:0007669"/>
    <property type="project" value="InterPro"/>
</dbReference>
<gene>
    <name evidence="16" type="ORF">Ctob_013401</name>
</gene>
<keyword evidence="5" id="KW-0698">rRNA processing</keyword>
<dbReference type="EMBL" id="JWZX01000379">
    <property type="protein sequence ID" value="KOO53110.1"/>
    <property type="molecule type" value="Genomic_DNA"/>
</dbReference>
<dbReference type="SFLD" id="SFLDS00029">
    <property type="entry name" value="Radical_SAM"/>
    <property type="match status" value="1"/>
</dbReference>
<evidence type="ECO:0000256" key="1">
    <source>
        <dbReference type="ARBA" id="ARBA00001966"/>
    </source>
</evidence>
<dbReference type="SUPFAM" id="SSF102114">
    <property type="entry name" value="Radical SAM enzymes"/>
    <property type="match status" value="1"/>
</dbReference>
<proteinExistence type="inferred from homology"/>
<dbReference type="SFLD" id="SFLDF00275">
    <property type="entry name" value="adenosine_C2_methyltransferase"/>
    <property type="match status" value="1"/>
</dbReference>
<evidence type="ECO:0000256" key="3">
    <source>
        <dbReference type="ARBA" id="ARBA00022485"/>
    </source>
</evidence>
<keyword evidence="12" id="KW-0411">Iron-sulfur</keyword>
<comment type="subcellular location">
    <subcellularLocation>
        <location evidence="2">Cytoplasm</location>
    </subcellularLocation>
</comment>
<sequence length="424" mass="46088">MGAAHSATFRRAGLGLVVLAAVPVQALHVGATHKRLFSVGVRTPAPAACSTASLRKANLYGLSDNELSALLEGWGEKKFRLKQIRDAMYGDSPAVDIQSMQTLPKELRAKLEAHATLGELETAKEIDSRDGTRKRLWRCHDGSLIESVLMPYRDNRRTACISSQVGCAMGCTFCATGQMGFKRDLSEAEIFEQAARFSAELRAKDERLSNIVFMGMGEPFRNYDAVLGAARRIISELGIGARHLTISTVGLVPQIRRFADEGLAIGLAISLHESSDDARSAIMPVNRRYDLEELLDACRYYVDTSGRRISFEWALIAGRNDDRESAQQLAQLLKGLNCHVNLIPLNPTNGFDGAPTSLPNADKFVAVLGKYGIPATVRVRRGIDIDAGCGQLAEAASKEKAAERLRQKLAEGALPSKEKVAPPA</sequence>
<keyword evidence="4" id="KW-0963">Cytoplasm</keyword>
<comment type="caution">
    <text evidence="16">The sequence shown here is derived from an EMBL/GenBank/DDBJ whole genome shotgun (WGS) entry which is preliminary data.</text>
</comment>
<dbReference type="PANTHER" id="PTHR30544:SF5">
    <property type="entry name" value="RADICAL SAM CORE DOMAIN-CONTAINING PROTEIN"/>
    <property type="match status" value="1"/>
</dbReference>
<dbReference type="InterPro" id="IPR048641">
    <property type="entry name" value="RlmN_N"/>
</dbReference>
<dbReference type="InterPro" id="IPR013785">
    <property type="entry name" value="Aldolase_TIM"/>
</dbReference>
<dbReference type="InterPro" id="IPR058240">
    <property type="entry name" value="rSAM_sf"/>
</dbReference>
<keyword evidence="17" id="KW-1185">Reference proteome</keyword>
<evidence type="ECO:0000256" key="14">
    <source>
        <dbReference type="SAM" id="SignalP"/>
    </source>
</evidence>
<keyword evidence="7 16" id="KW-0808">Transferase</keyword>
<dbReference type="PROSITE" id="PS51918">
    <property type="entry name" value="RADICAL_SAM"/>
    <property type="match status" value="1"/>
</dbReference>
<dbReference type="Proteomes" id="UP000037460">
    <property type="component" value="Unassembled WGS sequence"/>
</dbReference>
<name>A0A0M0LPX0_9EUKA</name>
<keyword evidence="11" id="KW-0408">Iron</keyword>
<dbReference type="SFLD" id="SFLDG01062">
    <property type="entry name" value="methyltransferase_(Class_A)"/>
    <property type="match status" value="1"/>
</dbReference>
<dbReference type="Pfam" id="PF04055">
    <property type="entry name" value="Radical_SAM"/>
    <property type="match status" value="1"/>
</dbReference>
<protein>
    <submittedName>
        <fullName evidence="16">Ribosomal RNA large subunit methyltransferase n</fullName>
    </submittedName>
</protein>
<keyword evidence="14" id="KW-0732">Signal</keyword>
<evidence type="ECO:0000256" key="4">
    <source>
        <dbReference type="ARBA" id="ARBA00022490"/>
    </source>
</evidence>
<dbReference type="HAMAP" id="MF_01849">
    <property type="entry name" value="RNA_methyltr_RlmN"/>
    <property type="match status" value="1"/>
</dbReference>
<dbReference type="GO" id="GO:0030488">
    <property type="term" value="P:tRNA methylation"/>
    <property type="evidence" value="ECO:0007669"/>
    <property type="project" value="InterPro"/>
</dbReference>
<dbReference type="InterPro" id="IPR004383">
    <property type="entry name" value="rRNA_lsu_MTrfase_RlmN/Cfr"/>
</dbReference>
<dbReference type="GO" id="GO:0046872">
    <property type="term" value="F:metal ion binding"/>
    <property type="evidence" value="ECO:0007669"/>
    <property type="project" value="UniProtKB-KW"/>
</dbReference>
<keyword evidence="10" id="KW-0479">Metal-binding</keyword>
<comment type="cofactor">
    <cofactor evidence="1">
        <name>[4Fe-4S] cluster</name>
        <dbReference type="ChEBI" id="CHEBI:49883"/>
    </cofactor>
</comment>
<dbReference type="AlphaFoldDB" id="A0A0M0LPX0"/>
<keyword evidence="6 16" id="KW-0489">Methyltransferase</keyword>
<organism evidence="16 17">
    <name type="scientific">Chrysochromulina tobinii</name>
    <dbReference type="NCBI Taxonomy" id="1460289"/>
    <lineage>
        <taxon>Eukaryota</taxon>
        <taxon>Haptista</taxon>
        <taxon>Haptophyta</taxon>
        <taxon>Prymnesiophyceae</taxon>
        <taxon>Prymnesiales</taxon>
        <taxon>Chrysochromulinaceae</taxon>
        <taxon>Chrysochromulina</taxon>
    </lineage>
</organism>
<dbReference type="Gene3D" id="1.10.150.530">
    <property type="match status" value="1"/>
</dbReference>
<keyword evidence="13" id="KW-1015">Disulfide bond</keyword>
<dbReference type="InterPro" id="IPR040072">
    <property type="entry name" value="Methyltransferase_A"/>
</dbReference>
<accession>A0A0M0LPX0</accession>
<reference evidence="17" key="1">
    <citation type="journal article" date="2015" name="PLoS Genet.">
        <title>Genome Sequence and Transcriptome Analyses of Chrysochromulina tobin: Metabolic Tools for Enhanced Algal Fitness in the Prominent Order Prymnesiales (Haptophyceae).</title>
        <authorList>
            <person name="Hovde B.T."/>
            <person name="Deodato C.R."/>
            <person name="Hunsperger H.M."/>
            <person name="Ryken S.A."/>
            <person name="Yost W."/>
            <person name="Jha R.K."/>
            <person name="Patterson J."/>
            <person name="Monnat R.J. Jr."/>
            <person name="Barlow S.B."/>
            <person name="Starkenburg S.R."/>
            <person name="Cattolico R.A."/>
        </authorList>
    </citation>
    <scope>NUCLEOTIDE SEQUENCE</scope>
    <source>
        <strain evidence="17">CCMP291</strain>
    </source>
</reference>
<evidence type="ECO:0000256" key="10">
    <source>
        <dbReference type="ARBA" id="ARBA00022723"/>
    </source>
</evidence>
<evidence type="ECO:0000256" key="2">
    <source>
        <dbReference type="ARBA" id="ARBA00004496"/>
    </source>
</evidence>
<dbReference type="InterPro" id="IPR027492">
    <property type="entry name" value="RNA_MTrfase_RlmN"/>
</dbReference>
<evidence type="ECO:0000256" key="5">
    <source>
        <dbReference type="ARBA" id="ARBA00022552"/>
    </source>
</evidence>
<keyword evidence="8" id="KW-0949">S-adenosyl-L-methionine</keyword>
<dbReference type="GO" id="GO:0008173">
    <property type="term" value="F:RNA methyltransferase activity"/>
    <property type="evidence" value="ECO:0007669"/>
    <property type="project" value="InterPro"/>
</dbReference>
<dbReference type="PIRSF" id="PIRSF006004">
    <property type="entry name" value="CHP00048"/>
    <property type="match status" value="1"/>
</dbReference>
<feature type="signal peptide" evidence="14">
    <location>
        <begin position="1"/>
        <end position="26"/>
    </location>
</feature>
<evidence type="ECO:0000313" key="16">
    <source>
        <dbReference type="EMBL" id="KOO53110.1"/>
    </source>
</evidence>
<dbReference type="InterPro" id="IPR006638">
    <property type="entry name" value="Elp3/MiaA/NifB-like_rSAM"/>
</dbReference>
<evidence type="ECO:0000256" key="12">
    <source>
        <dbReference type="ARBA" id="ARBA00023014"/>
    </source>
</evidence>
<evidence type="ECO:0000313" key="17">
    <source>
        <dbReference type="Proteomes" id="UP000037460"/>
    </source>
</evidence>
<dbReference type="NCBIfam" id="TIGR00048">
    <property type="entry name" value="rRNA_mod_RlmN"/>
    <property type="match status" value="1"/>
</dbReference>
<dbReference type="CDD" id="cd01335">
    <property type="entry name" value="Radical_SAM"/>
    <property type="match status" value="1"/>
</dbReference>
<dbReference type="GO" id="GO:0051539">
    <property type="term" value="F:4 iron, 4 sulfur cluster binding"/>
    <property type="evidence" value="ECO:0007669"/>
    <property type="project" value="UniProtKB-KW"/>
</dbReference>